<name>A0A3M9N734_9BACT</name>
<dbReference type="RefSeq" id="WP_123122235.1">
    <property type="nucleotide sequence ID" value="NZ_RJJR01000018.1"/>
</dbReference>
<dbReference type="InterPro" id="IPR043129">
    <property type="entry name" value="ATPase_NBD"/>
</dbReference>
<dbReference type="OrthoDB" id="1028138at2"/>
<organism evidence="1 2">
    <name type="scientific">Hanamia caeni</name>
    <dbReference type="NCBI Taxonomy" id="2294116"/>
    <lineage>
        <taxon>Bacteria</taxon>
        <taxon>Pseudomonadati</taxon>
        <taxon>Bacteroidota</taxon>
        <taxon>Chitinophagia</taxon>
        <taxon>Chitinophagales</taxon>
        <taxon>Chitinophagaceae</taxon>
        <taxon>Hanamia</taxon>
    </lineage>
</organism>
<evidence type="ECO:0000313" key="1">
    <source>
        <dbReference type="EMBL" id="RNI33610.1"/>
    </source>
</evidence>
<dbReference type="AlphaFoldDB" id="A0A3M9N734"/>
<sequence length="1160" mass="133951">MGKKLSITQRSYDKTGWHKSSQFSTSDIKDIKISKAGNDKSLNAIPSPFARIHVFEAAFDLLDKDELNGTDYSGDTFKKLVSDCFDVFELLYNWNNHIRDEKKLSIIKWNRNTEIGNLKRSRARHKLLGETLEVFFSENAFGNFEDIFIIKYKNRPIAGSSPFTGFFTAPNAGQEIDLYNPINRGNYFSKIIPFDNRKPEIKRYILDFFYKTNLQKSDATKVIRTYLRRHAVEVADDVLIPLEEISLPDNQKIDLFGQPLQSSSRKSEIDYFEKYLVKLNYQINDSFFHIPLQQSKADRNYDYLLPLTTIFFEEFKPEDISRIVFIKELDKDSVEVLIQIGSNKISKKYHTKNVLGQDGQLIDLADSYSVKLNLGIYPFLKVVNSPDGDDYNDFYKVALVTQDLNRKYDNHDFSLEFGKNGRVIVNTSLHEIQREERTSMSKAAIGSTYYSLNTYFDFIQIALPAISNSPIKGIIVPKWQEKSIGTKKIDYSVDFGTTTTFVAYTDDPNHTKEPQALEIKAKELQLVMLNKPLRKRDDISWTEIFDWLSIKDFIESTLVQKQEFLPSIISNENKEKYKFPIRTVLFQKQSIPDNLRSLFSNTNIAFTYQREDNNLTDINQEYITNLKWNIKTNNAFKTSIKVFLQELFYLLRTKTILNEGDPKRTAITWFSPLSFTPASKQAYKEIWEDLLIKIFKGSQKRQVQNLTESEAPYYYLYKKADINDATSVLTIDIGGGSSDMMFFSENRPILGTSVHFGANILWGNGFNDFESEKANGIYEAIKEKIVNNLKSTDLKTYNEHVIAKNGSDEIINFWLLNNDKALVIDELKRNEFKLSYLLHLTSLIFHSSKLLKANNHKAPTCIIFSGNGSKYIDLIASSETIQKICGYILKSAFSDPNIAYPQVILPDANRKESTCYGGLYKPQTNNQFKPVNYLGLELNDSDYRKYIDIDIRKEYVFENVLETFNHFIDIFFKMNDEPGLAFRSNFGIEVKAQAIKSFMKSKAAENLRIGFDKRRQTVDGQDEISDSLFFYPLIGLIFKLNKLTSNEISGYSPKSIYYGLSPDNDNEFHTSRLTSIRRPDSIFSLTIQDDNPNFGELRLIEHSEVYKRAIAGIEGYLKPVSDWDQFPENGDQEIKIIKPGIVERLGDKWIVKERLKIEFI</sequence>
<comment type="caution">
    <text evidence="1">The sequence shown here is derived from an EMBL/GenBank/DDBJ whole genome shotgun (WGS) entry which is preliminary data.</text>
</comment>
<dbReference type="SUPFAM" id="SSF53067">
    <property type="entry name" value="Actin-like ATPase domain"/>
    <property type="match status" value="1"/>
</dbReference>
<accession>A0A3M9N734</accession>
<protein>
    <submittedName>
        <fullName evidence="1">Uncharacterized protein</fullName>
    </submittedName>
</protein>
<evidence type="ECO:0000313" key="2">
    <source>
        <dbReference type="Proteomes" id="UP000267223"/>
    </source>
</evidence>
<gene>
    <name evidence="1" type="ORF">EFY79_18495</name>
</gene>
<dbReference type="EMBL" id="RJJR01000018">
    <property type="protein sequence ID" value="RNI33610.1"/>
    <property type="molecule type" value="Genomic_DNA"/>
</dbReference>
<reference evidence="1 2" key="1">
    <citation type="submission" date="2018-11" db="EMBL/GenBank/DDBJ databases">
        <title>Draft genome sequence of Ferruginibacter sp. BO-59.</title>
        <authorList>
            <person name="Im W.T."/>
        </authorList>
    </citation>
    <scope>NUCLEOTIDE SEQUENCE [LARGE SCALE GENOMIC DNA]</scope>
    <source>
        <strain evidence="1 2">BO-59</strain>
    </source>
</reference>
<dbReference type="Proteomes" id="UP000267223">
    <property type="component" value="Unassembled WGS sequence"/>
</dbReference>
<proteinExistence type="predicted"/>
<keyword evidence="2" id="KW-1185">Reference proteome</keyword>